<dbReference type="InterPro" id="IPR050560">
    <property type="entry name" value="MYB_TF"/>
</dbReference>
<dbReference type="EMBL" id="ML976702">
    <property type="protein sequence ID" value="KAF1970311.1"/>
    <property type="molecule type" value="Genomic_DNA"/>
</dbReference>
<dbReference type="InterPro" id="IPR009057">
    <property type="entry name" value="Homeodomain-like_sf"/>
</dbReference>
<evidence type="ECO:0000313" key="2">
    <source>
        <dbReference type="EMBL" id="KAF1970311.1"/>
    </source>
</evidence>
<feature type="domain" description="Myb-like" evidence="1">
    <location>
        <begin position="276"/>
        <end position="333"/>
    </location>
</feature>
<feature type="domain" description="Myb-like" evidence="1">
    <location>
        <begin position="387"/>
        <end position="435"/>
    </location>
</feature>
<dbReference type="Proteomes" id="UP000800036">
    <property type="component" value="Unassembled WGS sequence"/>
</dbReference>
<feature type="domain" description="Myb-like" evidence="1">
    <location>
        <begin position="442"/>
        <end position="491"/>
    </location>
</feature>
<gene>
    <name evidence="2" type="ORF">BU23DRAFT_214166</name>
</gene>
<dbReference type="AlphaFoldDB" id="A0A6A5UZ76"/>
<dbReference type="SUPFAM" id="SSF46689">
    <property type="entry name" value="Homeodomain-like"/>
    <property type="match status" value="1"/>
</dbReference>
<feature type="domain" description="Myb-like" evidence="1">
    <location>
        <begin position="160"/>
        <end position="208"/>
    </location>
</feature>
<dbReference type="InterPro" id="IPR001005">
    <property type="entry name" value="SANT/Myb"/>
</dbReference>
<feature type="domain" description="Myb-like" evidence="1">
    <location>
        <begin position="50"/>
        <end position="100"/>
    </location>
</feature>
<sequence length="497" mass="57901">MVLCSDRAMSKLGVQTGLLDFWTGKGSRVRSIANVHRGVLFYSTDYLSARRRLWSKQEMELLQEVRHTHRFMTHVHDLENRFPGRTRKGILSKLKKMRRLAESQPDWNDQEMETLQELVRTHENISDVPDLENRFPGRDLAGILIQASRIAHEHLLQYRASPKWSPEEDRILVEARLAGEPYSEIQDKKLPHRDISNLASRWHYALSPKARENKMKELRPRYERYTARDDAEIIRLRHKLGWSWVKIGEKLGRGAGTVCEHYRQIVPAEQRILTRSHQTWTHEEIKILEEMREAGKSNTDIAKALDRAYNEVAMKLSRSSTKTRKFIQTYRGWTASENAILEEARKHNMNLAQVQDRLPGRSLTSIAARDKEQRAGHDNAELGCRTTRRKWTETEDAILEAAMQEGIRKLDQLKSKLPGRNTSAIKARQCVLRRRRADCGDPRRRWTASETAILQAALQEGASSSQIKERLPERGLYAIQCKMYYYTRLKHKVLKEL</sequence>
<dbReference type="Gene3D" id="1.10.10.60">
    <property type="entry name" value="Homeodomain-like"/>
    <property type="match status" value="1"/>
</dbReference>
<reference evidence="2" key="1">
    <citation type="journal article" date="2020" name="Stud. Mycol.">
        <title>101 Dothideomycetes genomes: a test case for predicting lifestyles and emergence of pathogens.</title>
        <authorList>
            <person name="Haridas S."/>
            <person name="Albert R."/>
            <person name="Binder M."/>
            <person name="Bloem J."/>
            <person name="Labutti K."/>
            <person name="Salamov A."/>
            <person name="Andreopoulos B."/>
            <person name="Baker S."/>
            <person name="Barry K."/>
            <person name="Bills G."/>
            <person name="Bluhm B."/>
            <person name="Cannon C."/>
            <person name="Castanera R."/>
            <person name="Culley D."/>
            <person name="Daum C."/>
            <person name="Ezra D."/>
            <person name="Gonzalez J."/>
            <person name="Henrissat B."/>
            <person name="Kuo A."/>
            <person name="Liang C."/>
            <person name="Lipzen A."/>
            <person name="Lutzoni F."/>
            <person name="Magnuson J."/>
            <person name="Mondo S."/>
            <person name="Nolan M."/>
            <person name="Ohm R."/>
            <person name="Pangilinan J."/>
            <person name="Park H.-J."/>
            <person name="Ramirez L."/>
            <person name="Alfaro M."/>
            <person name="Sun H."/>
            <person name="Tritt A."/>
            <person name="Yoshinaga Y."/>
            <person name="Zwiers L.-H."/>
            <person name="Turgeon B."/>
            <person name="Goodwin S."/>
            <person name="Spatafora J."/>
            <person name="Crous P."/>
            <person name="Grigoriev I."/>
        </authorList>
    </citation>
    <scope>NUCLEOTIDE SEQUENCE</scope>
    <source>
        <strain evidence="2">CBS 107.79</strain>
    </source>
</reference>
<keyword evidence="3" id="KW-1185">Reference proteome</keyword>
<accession>A0A6A5UZ76</accession>
<evidence type="ECO:0000313" key="3">
    <source>
        <dbReference type="Proteomes" id="UP000800036"/>
    </source>
</evidence>
<protein>
    <recommendedName>
        <fullName evidence="1">Myb-like domain-containing protein</fullName>
    </recommendedName>
</protein>
<dbReference type="PANTHER" id="PTHR45614">
    <property type="entry name" value="MYB PROTEIN-RELATED"/>
    <property type="match status" value="1"/>
</dbReference>
<name>A0A6A5UZ76_9PLEO</name>
<proteinExistence type="predicted"/>
<dbReference type="SMART" id="SM00717">
    <property type="entry name" value="SANT"/>
    <property type="match status" value="6"/>
</dbReference>
<evidence type="ECO:0000259" key="1">
    <source>
        <dbReference type="SMART" id="SM00717"/>
    </source>
</evidence>
<dbReference type="OrthoDB" id="3650379at2759"/>
<organism evidence="2 3">
    <name type="scientific">Bimuria novae-zelandiae CBS 107.79</name>
    <dbReference type="NCBI Taxonomy" id="1447943"/>
    <lineage>
        <taxon>Eukaryota</taxon>
        <taxon>Fungi</taxon>
        <taxon>Dikarya</taxon>
        <taxon>Ascomycota</taxon>
        <taxon>Pezizomycotina</taxon>
        <taxon>Dothideomycetes</taxon>
        <taxon>Pleosporomycetidae</taxon>
        <taxon>Pleosporales</taxon>
        <taxon>Massarineae</taxon>
        <taxon>Didymosphaeriaceae</taxon>
        <taxon>Bimuria</taxon>
    </lineage>
</organism>
<feature type="domain" description="Myb-like" evidence="1">
    <location>
        <begin position="221"/>
        <end position="268"/>
    </location>
</feature>